<evidence type="ECO:0000313" key="2">
    <source>
        <dbReference type="EMBL" id="NLR62809.1"/>
    </source>
</evidence>
<comment type="caution">
    <text evidence="2">The sequence shown here is derived from an EMBL/GenBank/DDBJ whole genome shotgun (WGS) entry which is preliminary data.</text>
</comment>
<dbReference type="Proteomes" id="UP000570474">
    <property type="component" value="Unassembled WGS sequence"/>
</dbReference>
<feature type="transmembrane region" description="Helical" evidence="1">
    <location>
        <begin position="184"/>
        <end position="201"/>
    </location>
</feature>
<dbReference type="RefSeq" id="WP_168868856.1">
    <property type="nucleotide sequence ID" value="NZ_JABAIA010000001.1"/>
</dbReference>
<keyword evidence="1" id="KW-0472">Membrane</keyword>
<name>A0A847R6R0_9BACT</name>
<protein>
    <submittedName>
        <fullName evidence="2">Uncharacterized protein</fullName>
    </submittedName>
</protein>
<evidence type="ECO:0000313" key="3">
    <source>
        <dbReference type="Proteomes" id="UP000570474"/>
    </source>
</evidence>
<feature type="transmembrane region" description="Helical" evidence="1">
    <location>
        <begin position="42"/>
        <end position="61"/>
    </location>
</feature>
<sequence>MKNPPAWQFNIADQKRGIWSFAATMLAFFGTVVPGLLLDLNIGIIITAMLAVVFTVLFLTLRWTWRKEALTLFPDRIESALYGTIYFTDIRKISRPWGAMSPAIRLRLKDRRVSWSMVRSNRALIQNTPEEVMLFEDFLQQLETAMNKQGPQHVRPQFKADDTNTHVTPAEQLSQINRSRNNNAGLIIGATIVIVILMGVGTCVTRSRNPDFKRMKAASEERFYRGKQKVEELVAQRMEKEGGAFLYTNDHAATIKLFPYINTDNPLNIELFQYTGANKDIDAILANPDSVQLDIYVISGDSAVRRMRPGTSARQFFFRAYDPKQRIRPANVLPNDTTRQESYPVLDISWRVPLQDTTNMLYAMDRSIPGMDLMLAQVRLRPTFYLYMTGKVNQGMNEPAFREAVITLNKLLHRNHVDTSTFVIRRI</sequence>
<feature type="transmembrane region" description="Helical" evidence="1">
    <location>
        <begin position="18"/>
        <end position="36"/>
    </location>
</feature>
<keyword evidence="1" id="KW-1133">Transmembrane helix</keyword>
<accession>A0A847R6R0</accession>
<keyword evidence="3" id="KW-1185">Reference proteome</keyword>
<evidence type="ECO:0000256" key="1">
    <source>
        <dbReference type="SAM" id="Phobius"/>
    </source>
</evidence>
<dbReference type="EMBL" id="JABAIA010000001">
    <property type="protein sequence ID" value="NLR62809.1"/>
    <property type="molecule type" value="Genomic_DNA"/>
</dbReference>
<gene>
    <name evidence="2" type="ORF">HGH92_00700</name>
</gene>
<keyword evidence="1" id="KW-0812">Transmembrane</keyword>
<dbReference type="AlphaFoldDB" id="A0A847R6R0"/>
<proteinExistence type="predicted"/>
<organism evidence="2 3">
    <name type="scientific">Chitinophaga varians</name>
    <dbReference type="NCBI Taxonomy" id="2202339"/>
    <lineage>
        <taxon>Bacteria</taxon>
        <taxon>Pseudomonadati</taxon>
        <taxon>Bacteroidota</taxon>
        <taxon>Chitinophagia</taxon>
        <taxon>Chitinophagales</taxon>
        <taxon>Chitinophagaceae</taxon>
        <taxon>Chitinophaga</taxon>
    </lineage>
</organism>
<reference evidence="2 3" key="1">
    <citation type="submission" date="2020-04" db="EMBL/GenBank/DDBJ databases">
        <authorList>
            <person name="Yin C."/>
        </authorList>
    </citation>
    <scope>NUCLEOTIDE SEQUENCE [LARGE SCALE GENOMIC DNA]</scope>
    <source>
        <strain evidence="2 3">Ae27</strain>
    </source>
</reference>